<evidence type="ECO:0000256" key="17">
    <source>
        <dbReference type="ARBA" id="ARBA00049902"/>
    </source>
</evidence>
<feature type="transmembrane region" description="Helical" evidence="18">
    <location>
        <begin position="6"/>
        <end position="25"/>
    </location>
</feature>
<dbReference type="InterPro" id="IPR050396">
    <property type="entry name" value="Glycosyltr_51/Transpeptidase"/>
</dbReference>
<dbReference type="InterPro" id="IPR012338">
    <property type="entry name" value="Beta-lactam/transpept-like"/>
</dbReference>
<keyword evidence="7" id="KW-0645">Protease</keyword>
<dbReference type="OrthoDB" id="9776832at2"/>
<evidence type="ECO:0000259" key="19">
    <source>
        <dbReference type="Pfam" id="PF00905"/>
    </source>
</evidence>
<evidence type="ECO:0000256" key="14">
    <source>
        <dbReference type="ARBA" id="ARBA00023268"/>
    </source>
</evidence>
<keyword evidence="11" id="KW-0133">Cell shape</keyword>
<evidence type="ECO:0000256" key="7">
    <source>
        <dbReference type="ARBA" id="ARBA00022670"/>
    </source>
</evidence>
<dbReference type="GO" id="GO:0009002">
    <property type="term" value="F:serine-type D-Ala-D-Ala carboxypeptidase activity"/>
    <property type="evidence" value="ECO:0007669"/>
    <property type="project" value="UniProtKB-EC"/>
</dbReference>
<reference evidence="21 22" key="1">
    <citation type="submission" date="2019-01" db="EMBL/GenBank/DDBJ databases">
        <title>Geovibrio thiophilus DSM 11263, complete genome.</title>
        <authorList>
            <person name="Spring S."/>
            <person name="Bunk B."/>
            <person name="Sproer C."/>
        </authorList>
    </citation>
    <scope>NUCLEOTIDE SEQUENCE [LARGE SCALE GENOMIC DNA]</scope>
    <source>
        <strain evidence="21 22">DSM 11263</strain>
    </source>
</reference>
<dbReference type="AlphaFoldDB" id="A0A410K1N4"/>
<dbReference type="GO" id="GO:0008360">
    <property type="term" value="P:regulation of cell shape"/>
    <property type="evidence" value="ECO:0007669"/>
    <property type="project" value="UniProtKB-KW"/>
</dbReference>
<dbReference type="Pfam" id="PF00905">
    <property type="entry name" value="Transpeptidase"/>
    <property type="match status" value="1"/>
</dbReference>
<keyword evidence="10" id="KW-0378">Hydrolase</keyword>
<keyword evidence="6" id="KW-0121">Carboxypeptidase</keyword>
<keyword evidence="18" id="KW-0812">Transmembrane</keyword>
<dbReference type="GO" id="GO:0009252">
    <property type="term" value="P:peptidoglycan biosynthetic process"/>
    <property type="evidence" value="ECO:0007669"/>
    <property type="project" value="UniProtKB-KW"/>
</dbReference>
<dbReference type="GO" id="GO:0006508">
    <property type="term" value="P:proteolysis"/>
    <property type="evidence" value="ECO:0007669"/>
    <property type="project" value="UniProtKB-KW"/>
</dbReference>
<evidence type="ECO:0000256" key="16">
    <source>
        <dbReference type="ARBA" id="ARBA00034000"/>
    </source>
</evidence>
<keyword evidence="13 18" id="KW-0472">Membrane</keyword>
<gene>
    <name evidence="21" type="ORF">EP073_12950</name>
</gene>
<dbReference type="GO" id="GO:0008658">
    <property type="term" value="F:penicillin binding"/>
    <property type="evidence" value="ECO:0007669"/>
    <property type="project" value="InterPro"/>
</dbReference>
<comment type="similarity">
    <text evidence="3">In the C-terminal section; belongs to the transpeptidase family.</text>
</comment>
<protein>
    <submittedName>
        <fullName evidence="21">Uncharacterized protein</fullName>
    </submittedName>
</protein>
<dbReference type="Gene3D" id="3.40.710.10">
    <property type="entry name" value="DD-peptidase/beta-lactamase superfamily"/>
    <property type="match status" value="1"/>
</dbReference>
<evidence type="ECO:0000256" key="12">
    <source>
        <dbReference type="ARBA" id="ARBA00022984"/>
    </source>
</evidence>
<name>A0A410K1N4_9BACT</name>
<evidence type="ECO:0000256" key="8">
    <source>
        <dbReference type="ARBA" id="ARBA00022676"/>
    </source>
</evidence>
<comment type="catalytic activity">
    <reaction evidence="17">
        <text>[GlcNAc-(1-&gt;4)-Mur2Ac(oyl-L-Ala-gamma-D-Glu-L-Lys-D-Ala-D-Ala)](n)-di-trans,octa-cis-undecaprenyl diphosphate + beta-D-GlcNAc-(1-&gt;4)-Mur2Ac(oyl-L-Ala-gamma-D-Glu-L-Lys-D-Ala-D-Ala)-di-trans,octa-cis-undecaprenyl diphosphate = [GlcNAc-(1-&gt;4)-Mur2Ac(oyl-L-Ala-gamma-D-Glu-L-Lys-D-Ala-D-Ala)](n+1)-di-trans,octa-cis-undecaprenyl diphosphate + di-trans,octa-cis-undecaprenyl diphosphate + H(+)</text>
        <dbReference type="Rhea" id="RHEA:23708"/>
        <dbReference type="Rhea" id="RHEA-COMP:9602"/>
        <dbReference type="Rhea" id="RHEA-COMP:9603"/>
        <dbReference type="ChEBI" id="CHEBI:15378"/>
        <dbReference type="ChEBI" id="CHEBI:58405"/>
        <dbReference type="ChEBI" id="CHEBI:60033"/>
        <dbReference type="ChEBI" id="CHEBI:78435"/>
        <dbReference type="EC" id="2.4.99.28"/>
    </reaction>
</comment>
<dbReference type="InterPro" id="IPR036950">
    <property type="entry name" value="PBP_transglycosylase"/>
</dbReference>
<evidence type="ECO:0000313" key="21">
    <source>
        <dbReference type="EMBL" id="QAR34281.1"/>
    </source>
</evidence>
<dbReference type="Gene3D" id="1.10.3810.10">
    <property type="entry name" value="Biosynthetic peptidoglycan transglycosylase-like"/>
    <property type="match status" value="1"/>
</dbReference>
<dbReference type="SUPFAM" id="SSF56601">
    <property type="entry name" value="beta-lactamase/transpeptidase-like"/>
    <property type="match status" value="1"/>
</dbReference>
<dbReference type="InterPro" id="IPR001264">
    <property type="entry name" value="Glyco_trans_51"/>
</dbReference>
<comment type="subcellular location">
    <subcellularLocation>
        <location evidence="1">Cell membrane</location>
    </subcellularLocation>
</comment>
<keyword evidence="14" id="KW-0511">Multifunctional enzyme</keyword>
<keyword evidence="8" id="KW-0328">Glycosyltransferase</keyword>
<dbReference type="Proteomes" id="UP000287502">
    <property type="component" value="Chromosome"/>
</dbReference>
<dbReference type="PANTHER" id="PTHR32282">
    <property type="entry name" value="BINDING PROTEIN TRANSPEPTIDASE, PUTATIVE-RELATED"/>
    <property type="match status" value="1"/>
</dbReference>
<keyword evidence="18" id="KW-1133">Transmembrane helix</keyword>
<organism evidence="21 22">
    <name type="scientific">Geovibrio thiophilus</name>
    <dbReference type="NCBI Taxonomy" id="139438"/>
    <lineage>
        <taxon>Bacteria</taxon>
        <taxon>Pseudomonadati</taxon>
        <taxon>Deferribacterota</taxon>
        <taxon>Deferribacteres</taxon>
        <taxon>Deferribacterales</taxon>
        <taxon>Geovibrionaceae</taxon>
        <taxon>Geovibrio</taxon>
    </lineage>
</organism>
<evidence type="ECO:0000256" key="18">
    <source>
        <dbReference type="SAM" id="Phobius"/>
    </source>
</evidence>
<keyword evidence="22" id="KW-1185">Reference proteome</keyword>
<evidence type="ECO:0000256" key="1">
    <source>
        <dbReference type="ARBA" id="ARBA00004236"/>
    </source>
</evidence>
<dbReference type="GO" id="GO:0030288">
    <property type="term" value="C:outer membrane-bounded periplasmic space"/>
    <property type="evidence" value="ECO:0007669"/>
    <property type="project" value="TreeGrafter"/>
</dbReference>
<dbReference type="SUPFAM" id="SSF53955">
    <property type="entry name" value="Lysozyme-like"/>
    <property type="match status" value="1"/>
</dbReference>
<feature type="domain" description="Penicillin-binding protein transpeptidase" evidence="19">
    <location>
        <begin position="315"/>
        <end position="577"/>
    </location>
</feature>
<keyword evidence="12" id="KW-0573">Peptidoglycan synthesis</keyword>
<evidence type="ECO:0000256" key="11">
    <source>
        <dbReference type="ARBA" id="ARBA00022960"/>
    </source>
</evidence>
<evidence type="ECO:0000256" key="9">
    <source>
        <dbReference type="ARBA" id="ARBA00022679"/>
    </source>
</evidence>
<evidence type="ECO:0000256" key="13">
    <source>
        <dbReference type="ARBA" id="ARBA00023136"/>
    </source>
</evidence>
<evidence type="ECO:0000256" key="15">
    <source>
        <dbReference type="ARBA" id="ARBA00023316"/>
    </source>
</evidence>
<proteinExistence type="inferred from homology"/>
<comment type="catalytic activity">
    <reaction evidence="16">
        <text>Preferential cleavage: (Ac)2-L-Lys-D-Ala-|-D-Ala. Also transpeptidation of peptidyl-alanyl moieties that are N-acyl substituents of D-alanine.</text>
        <dbReference type="EC" id="3.4.16.4"/>
    </reaction>
</comment>
<evidence type="ECO:0000256" key="4">
    <source>
        <dbReference type="ARBA" id="ARBA00007739"/>
    </source>
</evidence>
<dbReference type="RefSeq" id="WP_128467586.1">
    <property type="nucleotide sequence ID" value="NZ_CP035108.1"/>
</dbReference>
<dbReference type="EMBL" id="CP035108">
    <property type="protein sequence ID" value="QAR34281.1"/>
    <property type="molecule type" value="Genomic_DNA"/>
</dbReference>
<sequence length="635" mass="71885">MRLLRFFGGLIVLVAILWYGVLNFYRGEMMFFDHYLPRDFPFPNQSRHGKSFTVYDSAGNLLEQRTFLRSEPFTPEETELFRDWFRVLDLEVDGYPLPKEEIDLFFMDFMGIETEAVKSRIVNLYADRLLEGTPVTGVRLRLLRYLTADRLLKSAGFPALYAAYADNIVIGDDTYGIKAASQTFFNRSIHRANQKEKAFLFTMLKDYSLYDPIENFAATERRANIYLHFLYQRGILEREEYLHARDYRLILNMAKDPEPQEIEYLRAVAEELKALGVEAGEPCEVHTYFDAEKTEMLRSTVAEYMKTQENGLQSAFVLLDVEKGGIVAMTGAREGKSLKRAYYSRRQTGSTFKPIVYASAFDSGAKPTDFVNDRRHVYKLGRGSYSPRNFEEFYMGNIPVRKGLVYSLNNATIQLAVKTGLNRVAENAVNMGMKADVRPYLAMPLGIFAVTPANLAQVYGTLADYGVYRERGLIEKVKFPDGRVINPGAEQTRVLDEKAAFQTLYIMQDVPRIGTAKGKGLMKGTAAKTGTTDEYRDAWVAAVFPPYVAVVWVGYDTNRSMGEKGTGGTKAAPLAAAVQKKLFEPEHDVNFHVPEGVGFYKVSSADGRLITDKCSYKRGYTEALADDNLPEECVR</sequence>
<accession>A0A410K1N4</accession>
<feature type="domain" description="Glycosyl transferase family 51" evidence="20">
    <location>
        <begin position="162"/>
        <end position="227"/>
    </location>
</feature>
<evidence type="ECO:0000313" key="22">
    <source>
        <dbReference type="Proteomes" id="UP000287502"/>
    </source>
</evidence>
<dbReference type="Pfam" id="PF00912">
    <property type="entry name" value="Transgly"/>
    <property type="match status" value="1"/>
</dbReference>
<evidence type="ECO:0000259" key="20">
    <source>
        <dbReference type="Pfam" id="PF00912"/>
    </source>
</evidence>
<comment type="similarity">
    <text evidence="4">In the N-terminal section; belongs to the glycosyltransferase 51 family.</text>
</comment>
<evidence type="ECO:0000256" key="5">
    <source>
        <dbReference type="ARBA" id="ARBA00022475"/>
    </source>
</evidence>
<dbReference type="GO" id="GO:0008955">
    <property type="term" value="F:peptidoglycan glycosyltransferase activity"/>
    <property type="evidence" value="ECO:0007669"/>
    <property type="project" value="UniProtKB-EC"/>
</dbReference>
<keyword evidence="15" id="KW-0961">Cell wall biogenesis/degradation</keyword>
<keyword evidence="5" id="KW-1003">Cell membrane</keyword>
<evidence type="ECO:0000256" key="3">
    <source>
        <dbReference type="ARBA" id="ARBA00007090"/>
    </source>
</evidence>
<evidence type="ECO:0000256" key="2">
    <source>
        <dbReference type="ARBA" id="ARBA00004752"/>
    </source>
</evidence>
<evidence type="ECO:0000256" key="10">
    <source>
        <dbReference type="ARBA" id="ARBA00022801"/>
    </source>
</evidence>
<dbReference type="GO" id="GO:0005886">
    <property type="term" value="C:plasma membrane"/>
    <property type="evidence" value="ECO:0007669"/>
    <property type="project" value="UniProtKB-SubCell"/>
</dbReference>
<keyword evidence="9" id="KW-0808">Transferase</keyword>
<comment type="pathway">
    <text evidence="2">Cell wall biogenesis; peptidoglycan biosynthesis.</text>
</comment>
<dbReference type="InterPro" id="IPR001460">
    <property type="entry name" value="PCN-bd_Tpept"/>
</dbReference>
<dbReference type="PANTHER" id="PTHR32282:SF11">
    <property type="entry name" value="PENICILLIN-BINDING PROTEIN 1B"/>
    <property type="match status" value="1"/>
</dbReference>
<dbReference type="KEGG" id="gtl:EP073_12950"/>
<dbReference type="GO" id="GO:0071555">
    <property type="term" value="P:cell wall organization"/>
    <property type="evidence" value="ECO:0007669"/>
    <property type="project" value="UniProtKB-KW"/>
</dbReference>
<dbReference type="InterPro" id="IPR023346">
    <property type="entry name" value="Lysozyme-like_dom_sf"/>
</dbReference>
<evidence type="ECO:0000256" key="6">
    <source>
        <dbReference type="ARBA" id="ARBA00022645"/>
    </source>
</evidence>